<dbReference type="GO" id="GO:0016192">
    <property type="term" value="P:vesicle-mediated transport"/>
    <property type="evidence" value="ECO:0007669"/>
    <property type="project" value="TreeGrafter"/>
</dbReference>
<comment type="caution">
    <text evidence="3">The sequence shown here is derived from an EMBL/GenBank/DDBJ whole genome shotgun (WGS) entry which is preliminary data.</text>
</comment>
<proteinExistence type="predicted"/>
<dbReference type="OrthoDB" id="4088875at2759"/>
<dbReference type="GeneID" id="30027315"/>
<evidence type="ECO:0000256" key="2">
    <source>
        <dbReference type="SAM" id="Phobius"/>
    </source>
</evidence>
<feature type="compositionally biased region" description="Basic and acidic residues" evidence="1">
    <location>
        <begin position="117"/>
        <end position="129"/>
    </location>
</feature>
<dbReference type="InterPro" id="IPR020999">
    <property type="entry name" value="Chitin_synth_reg_RCR"/>
</dbReference>
<dbReference type="Pfam" id="PF12273">
    <property type="entry name" value="RCR"/>
    <property type="match status" value="1"/>
</dbReference>
<organism evidence="3 4">
    <name type="scientific">Metschnikowia bicuspidata var. bicuspidata NRRL YB-4993</name>
    <dbReference type="NCBI Taxonomy" id="869754"/>
    <lineage>
        <taxon>Eukaryota</taxon>
        <taxon>Fungi</taxon>
        <taxon>Dikarya</taxon>
        <taxon>Ascomycota</taxon>
        <taxon>Saccharomycotina</taxon>
        <taxon>Pichiomycetes</taxon>
        <taxon>Metschnikowiaceae</taxon>
        <taxon>Metschnikowia</taxon>
    </lineage>
</organism>
<gene>
    <name evidence="3" type="ORF">METBIDRAFT_13314</name>
</gene>
<reference evidence="3 4" key="1">
    <citation type="submission" date="2016-05" db="EMBL/GenBank/DDBJ databases">
        <title>Comparative genomics of biotechnologically important yeasts.</title>
        <authorList>
            <consortium name="DOE Joint Genome Institute"/>
            <person name="Riley R."/>
            <person name="Haridas S."/>
            <person name="Wolfe K.H."/>
            <person name="Lopes M.R."/>
            <person name="Hittinger C.T."/>
            <person name="Goker M."/>
            <person name="Salamov A."/>
            <person name="Wisecaver J."/>
            <person name="Long T.M."/>
            <person name="Aerts A.L."/>
            <person name="Barry K."/>
            <person name="Choi C."/>
            <person name="Clum A."/>
            <person name="Coughlan A.Y."/>
            <person name="Deshpande S."/>
            <person name="Douglass A.P."/>
            <person name="Hanson S.J."/>
            <person name="Klenk H.-P."/>
            <person name="LaButti K."/>
            <person name="Lapidus A."/>
            <person name="Lindquist E."/>
            <person name="Lipzen A."/>
            <person name="Meier-kolthoff J.P."/>
            <person name="Ohm R.A."/>
            <person name="Otillar R.P."/>
            <person name="Pangilinan J."/>
            <person name="Peng Y."/>
            <person name="Rokas A."/>
            <person name="Rosa C.A."/>
            <person name="Scheuner C."/>
            <person name="Sibirny A.A."/>
            <person name="Slot J.C."/>
            <person name="Stielow J.B."/>
            <person name="Sun H."/>
            <person name="Kurtzman C.P."/>
            <person name="Blackwell M."/>
            <person name="Grigoriev I.V."/>
            <person name="Jeffries T.W."/>
        </authorList>
    </citation>
    <scope>NUCLEOTIDE SEQUENCE [LARGE SCALE GENOMIC DNA]</scope>
    <source>
        <strain evidence="3 4">NRRL YB-4993</strain>
    </source>
</reference>
<feature type="region of interest" description="Disordered" evidence="1">
    <location>
        <begin position="102"/>
        <end position="196"/>
    </location>
</feature>
<dbReference type="EMBL" id="LXTC01000006">
    <property type="protein sequence ID" value="OBA19559.1"/>
    <property type="molecule type" value="Genomic_DNA"/>
</dbReference>
<keyword evidence="2" id="KW-0472">Membrane</keyword>
<sequence length="196" mass="21757">MPALHDIHHKLLAKRYYYGLTSSGARWAYFAIVAVALVLLIASIILVNRKRGRRGAKPIQGTQWMTPPSYYQSQTYYNQPTRRDPNMPSTYVPQYTETANAGDMGYYAPDGTFHPRSSKDGPEFPENAHQRTTANSDGQPIQAFDQTGTRVVADEDIDDFTRPVGPPPGSSGIDGDTTSSNSKEVERPDHPPPSMR</sequence>
<dbReference type="PANTHER" id="PTHR28187:SF1">
    <property type="entry name" value="PROTEIN RCR1-RELATED"/>
    <property type="match status" value="1"/>
</dbReference>
<keyword evidence="4" id="KW-1185">Reference proteome</keyword>
<evidence type="ECO:0000256" key="1">
    <source>
        <dbReference type="SAM" id="MobiDB-lite"/>
    </source>
</evidence>
<protein>
    <submittedName>
        <fullName evidence="3">Uncharacterized protein</fullName>
    </submittedName>
</protein>
<dbReference type="Proteomes" id="UP000092555">
    <property type="component" value="Unassembled WGS sequence"/>
</dbReference>
<evidence type="ECO:0000313" key="3">
    <source>
        <dbReference type="EMBL" id="OBA19559.1"/>
    </source>
</evidence>
<dbReference type="RefSeq" id="XP_018710087.1">
    <property type="nucleotide sequence ID" value="XM_018854339.1"/>
</dbReference>
<feature type="transmembrane region" description="Helical" evidence="2">
    <location>
        <begin position="27"/>
        <end position="47"/>
    </location>
</feature>
<feature type="compositionally biased region" description="Low complexity" evidence="1">
    <location>
        <begin position="170"/>
        <end position="182"/>
    </location>
</feature>
<dbReference type="PANTHER" id="PTHR28187">
    <property type="entry name" value="PROTEIN RCR1-RELATED"/>
    <property type="match status" value="1"/>
</dbReference>
<keyword evidence="2" id="KW-0812">Transmembrane</keyword>
<dbReference type="AlphaFoldDB" id="A0A1A0H646"/>
<feature type="compositionally biased region" description="Polar residues" evidence="1">
    <location>
        <begin position="130"/>
        <end position="149"/>
    </location>
</feature>
<evidence type="ECO:0000313" key="4">
    <source>
        <dbReference type="Proteomes" id="UP000092555"/>
    </source>
</evidence>
<accession>A0A1A0H646</accession>
<keyword evidence="2" id="KW-1133">Transmembrane helix</keyword>
<name>A0A1A0H646_9ASCO</name>